<gene>
    <name evidence="1" type="ordered locus">EUBREC_2238</name>
</gene>
<dbReference type="PaxDb" id="515619-EUBREC_2238"/>
<dbReference type="Proteomes" id="UP000001477">
    <property type="component" value="Chromosome"/>
</dbReference>
<accession>C4ZD14</accession>
<proteinExistence type="predicted"/>
<dbReference type="HOGENOM" id="CLU_3098937_0_0_9"/>
<reference evidence="1 2" key="1">
    <citation type="journal article" date="2009" name="Proc. Natl. Acad. Sci. U.S.A.">
        <title>Characterizing a model human gut microbiota composed of members of its two dominant bacterial phyla.</title>
        <authorList>
            <person name="Mahowald M.A."/>
            <person name="Rey F.E."/>
            <person name="Seedorf H."/>
            <person name="Turnbaugh P.J."/>
            <person name="Fulton R.S."/>
            <person name="Wollam A."/>
            <person name="Shah N."/>
            <person name="Wang C."/>
            <person name="Magrini V."/>
            <person name="Wilson R.K."/>
            <person name="Cantarel B.L."/>
            <person name="Coutinho P.M."/>
            <person name="Henrissat B."/>
            <person name="Crock L.W."/>
            <person name="Russell A."/>
            <person name="Verberkmoes N.C."/>
            <person name="Hettich R.L."/>
            <person name="Gordon J.I."/>
        </authorList>
    </citation>
    <scope>NUCLEOTIDE SEQUENCE [LARGE SCALE GENOMIC DNA]</scope>
    <source>
        <strain evidence="2">ATCC 33656 / DSM 3377 / JCM 17463 / KCTC 5835 / LMG 30912 / VPI 0990</strain>
    </source>
</reference>
<name>C4ZD14_AGARV</name>
<dbReference type="STRING" id="515619.EUBREC_2238"/>
<protein>
    <submittedName>
        <fullName evidence="1">Uncharacterized protein</fullName>
    </submittedName>
</protein>
<organism evidence="1 2">
    <name type="scientific">Agathobacter rectalis (strain ATCC 33656 / DSM 3377 / JCM 17463 / KCTC 5835 / VPI 0990)</name>
    <name type="common">Eubacterium rectale</name>
    <dbReference type="NCBI Taxonomy" id="515619"/>
    <lineage>
        <taxon>Bacteria</taxon>
        <taxon>Bacillati</taxon>
        <taxon>Bacillota</taxon>
        <taxon>Clostridia</taxon>
        <taxon>Lachnospirales</taxon>
        <taxon>Lachnospiraceae</taxon>
        <taxon>Agathobacter</taxon>
    </lineage>
</organism>
<dbReference type="EMBL" id="CP001107">
    <property type="protein sequence ID" value="ACR75977.1"/>
    <property type="molecule type" value="Genomic_DNA"/>
</dbReference>
<sequence length="51" mass="6026">MIYQNRLCPFFNLNNCRWQVGMGLTRVAAVSQKLRCAIKTLYKLCSKYFYA</sequence>
<evidence type="ECO:0000313" key="1">
    <source>
        <dbReference type="EMBL" id="ACR75977.1"/>
    </source>
</evidence>
<dbReference type="KEGG" id="ere:EUBREC_2238"/>
<evidence type="ECO:0000313" key="2">
    <source>
        <dbReference type="Proteomes" id="UP000001477"/>
    </source>
</evidence>
<dbReference type="AlphaFoldDB" id="C4ZD14"/>